<dbReference type="EMBL" id="MDAL01000062">
    <property type="protein sequence ID" value="PMN87960.1"/>
    <property type="molecule type" value="Genomic_DNA"/>
</dbReference>
<dbReference type="AlphaFoldDB" id="A0A2N7L3R8"/>
<evidence type="ECO:0000313" key="2">
    <source>
        <dbReference type="EMBL" id="PMN87960.1"/>
    </source>
</evidence>
<proteinExistence type="predicted"/>
<organism evidence="2 3">
    <name type="scientific">Enterovibrio norvegicus</name>
    <dbReference type="NCBI Taxonomy" id="188144"/>
    <lineage>
        <taxon>Bacteria</taxon>
        <taxon>Pseudomonadati</taxon>
        <taxon>Pseudomonadota</taxon>
        <taxon>Gammaproteobacteria</taxon>
        <taxon>Vibrionales</taxon>
        <taxon>Vibrionaceae</taxon>
        <taxon>Enterovibrio</taxon>
    </lineage>
</organism>
<reference evidence="3" key="1">
    <citation type="submission" date="2016-07" db="EMBL/GenBank/DDBJ databases">
        <title>Nontailed viruses are major unrecognized killers of bacteria in the ocean.</title>
        <authorList>
            <person name="Kauffman K."/>
            <person name="Hussain F."/>
            <person name="Yang J."/>
            <person name="Arevalo P."/>
            <person name="Brown J."/>
            <person name="Cutler M."/>
            <person name="Kelly L."/>
            <person name="Polz M.F."/>
        </authorList>
    </citation>
    <scope>NUCLEOTIDE SEQUENCE [LARGE SCALE GENOMIC DNA]</scope>
    <source>
        <strain evidence="3">10N.261.45.A10</strain>
    </source>
</reference>
<dbReference type="Proteomes" id="UP000235387">
    <property type="component" value="Unassembled WGS sequence"/>
</dbReference>
<comment type="caution">
    <text evidence="2">The sequence shown here is derived from an EMBL/GenBank/DDBJ whole genome shotgun (WGS) entry which is preliminary data.</text>
</comment>
<feature type="domain" description="DUF4123" evidence="1">
    <location>
        <begin position="10"/>
        <end position="127"/>
    </location>
</feature>
<accession>A0A2N7L3R8</accession>
<sequence length="178" mass="20348">MRDHTPQYVLVVDALRVKDATALATTHEKPWFFLYDNTPWKAQLKNSPVCITVTEDDAIWSLWQSNSLWASSGVLFEFENATYQEERIDTLQRLITVNSEDGRLFLLRFYSPNTLSFLMAHLSHDEKQIFFGAANAVVTTLNGVASNTSTRHEKTDIDITLTNMDLVLDNQLVEAMFQ</sequence>
<evidence type="ECO:0000313" key="3">
    <source>
        <dbReference type="Proteomes" id="UP000235387"/>
    </source>
</evidence>
<protein>
    <recommendedName>
        <fullName evidence="1">DUF4123 domain-containing protein</fullName>
    </recommendedName>
</protein>
<name>A0A2N7L3R8_9GAMM</name>
<dbReference type="Pfam" id="PF13503">
    <property type="entry name" value="DUF4123"/>
    <property type="match status" value="1"/>
</dbReference>
<dbReference type="InterPro" id="IPR025391">
    <property type="entry name" value="DUF4123"/>
</dbReference>
<gene>
    <name evidence="2" type="ORF">BCT23_24295</name>
</gene>
<evidence type="ECO:0000259" key="1">
    <source>
        <dbReference type="Pfam" id="PF13503"/>
    </source>
</evidence>